<protein>
    <submittedName>
        <fullName evidence="2">Uncharacterized protein</fullName>
    </submittedName>
</protein>
<dbReference type="Proteomes" id="UP000887565">
    <property type="component" value="Unplaced"/>
</dbReference>
<name>A0A915KDP5_ROMCU</name>
<dbReference type="WBParaSite" id="nRc.2.0.1.t36832-RA">
    <property type="protein sequence ID" value="nRc.2.0.1.t36832-RA"/>
    <property type="gene ID" value="nRc.2.0.1.g36832"/>
</dbReference>
<dbReference type="AlphaFoldDB" id="A0A915KDP5"/>
<proteinExistence type="predicted"/>
<evidence type="ECO:0000313" key="1">
    <source>
        <dbReference type="Proteomes" id="UP000887565"/>
    </source>
</evidence>
<evidence type="ECO:0000313" key="2">
    <source>
        <dbReference type="WBParaSite" id="nRc.2.0.1.t36832-RA"/>
    </source>
</evidence>
<keyword evidence="1" id="KW-1185">Reference proteome</keyword>
<organism evidence="1 2">
    <name type="scientific">Romanomermis culicivorax</name>
    <name type="common">Nematode worm</name>
    <dbReference type="NCBI Taxonomy" id="13658"/>
    <lineage>
        <taxon>Eukaryota</taxon>
        <taxon>Metazoa</taxon>
        <taxon>Ecdysozoa</taxon>
        <taxon>Nematoda</taxon>
        <taxon>Enoplea</taxon>
        <taxon>Dorylaimia</taxon>
        <taxon>Mermithida</taxon>
        <taxon>Mermithoidea</taxon>
        <taxon>Mermithidae</taxon>
        <taxon>Romanomermis</taxon>
    </lineage>
</organism>
<sequence>MHEFFHQKVQKFDNLRRVLDPHPVLIHMHMYHNVFQLLVGPLLKPPYTLYEVYLKNNITFINNAISASRLAAINSKDGIL</sequence>
<accession>A0A915KDP5</accession>
<reference evidence="2" key="1">
    <citation type="submission" date="2022-11" db="UniProtKB">
        <authorList>
            <consortium name="WormBaseParasite"/>
        </authorList>
    </citation>
    <scope>IDENTIFICATION</scope>
</reference>